<keyword evidence="4" id="KW-0067">ATP-binding</keyword>
<dbReference type="HOGENOM" id="CLU_010246_3_1_1"/>
<feature type="non-terminal residue" evidence="6">
    <location>
        <position position="500"/>
    </location>
</feature>
<keyword evidence="7" id="KW-1185">Reference proteome</keyword>
<dbReference type="PANTHER" id="PTHR11782">
    <property type="entry name" value="ADENOSINE/GUANOSINE DIPHOSPHATASE"/>
    <property type="match status" value="1"/>
</dbReference>
<proteinExistence type="inferred from homology"/>
<evidence type="ECO:0000256" key="5">
    <source>
        <dbReference type="RuleBase" id="RU003833"/>
    </source>
</evidence>
<evidence type="ECO:0000256" key="1">
    <source>
        <dbReference type="ARBA" id="ARBA00009283"/>
    </source>
</evidence>
<keyword evidence="4" id="KW-0547">Nucleotide-binding</keyword>
<dbReference type="EMBL" id="KN824278">
    <property type="protein sequence ID" value="KIM33393.1"/>
    <property type="molecule type" value="Genomic_DNA"/>
</dbReference>
<dbReference type="GO" id="GO:0004382">
    <property type="term" value="F:GDP phosphatase activity"/>
    <property type="evidence" value="ECO:0007669"/>
    <property type="project" value="TreeGrafter"/>
</dbReference>
<organism evidence="6 7">
    <name type="scientific">Serendipita vermifera MAFF 305830</name>
    <dbReference type="NCBI Taxonomy" id="933852"/>
    <lineage>
        <taxon>Eukaryota</taxon>
        <taxon>Fungi</taxon>
        <taxon>Dikarya</taxon>
        <taxon>Basidiomycota</taxon>
        <taxon>Agaricomycotina</taxon>
        <taxon>Agaricomycetes</taxon>
        <taxon>Sebacinales</taxon>
        <taxon>Serendipitaceae</taxon>
        <taxon>Serendipita</taxon>
    </lineage>
</organism>
<dbReference type="OrthoDB" id="6372431at2759"/>
<dbReference type="PANTHER" id="PTHR11782:SF121">
    <property type="entry name" value="NUCLEOSIDE-DIPHOSPHATASE MIG-23"/>
    <property type="match status" value="1"/>
</dbReference>
<reference evidence="6 7" key="1">
    <citation type="submission" date="2014-04" db="EMBL/GenBank/DDBJ databases">
        <authorList>
            <consortium name="DOE Joint Genome Institute"/>
            <person name="Kuo A."/>
            <person name="Zuccaro A."/>
            <person name="Kohler A."/>
            <person name="Nagy L.G."/>
            <person name="Floudas D."/>
            <person name="Copeland A."/>
            <person name="Barry K.W."/>
            <person name="Cichocki N."/>
            <person name="Veneault-Fourrey C."/>
            <person name="LaButti K."/>
            <person name="Lindquist E.A."/>
            <person name="Lipzen A."/>
            <person name="Lundell T."/>
            <person name="Morin E."/>
            <person name="Murat C."/>
            <person name="Sun H."/>
            <person name="Tunlid A."/>
            <person name="Henrissat B."/>
            <person name="Grigoriev I.V."/>
            <person name="Hibbett D.S."/>
            <person name="Martin F."/>
            <person name="Nordberg H.P."/>
            <person name="Cantor M.N."/>
            <person name="Hua S.X."/>
        </authorList>
    </citation>
    <scope>NUCLEOTIDE SEQUENCE [LARGE SCALE GENOMIC DNA]</scope>
    <source>
        <strain evidence="6 7">MAFF 305830</strain>
    </source>
</reference>
<dbReference type="GO" id="GO:0017111">
    <property type="term" value="F:ribonucleoside triphosphate phosphatase activity"/>
    <property type="evidence" value="ECO:0007669"/>
    <property type="project" value="TreeGrafter"/>
</dbReference>
<keyword evidence="2 5" id="KW-0378">Hydrolase</keyword>
<dbReference type="Pfam" id="PF01150">
    <property type="entry name" value="GDA1_CD39"/>
    <property type="match status" value="1"/>
</dbReference>
<dbReference type="GO" id="GO:0046036">
    <property type="term" value="P:CTP metabolic process"/>
    <property type="evidence" value="ECO:0007669"/>
    <property type="project" value="TreeGrafter"/>
</dbReference>
<dbReference type="GO" id="GO:0006256">
    <property type="term" value="P:UDP catabolic process"/>
    <property type="evidence" value="ECO:0007669"/>
    <property type="project" value="TreeGrafter"/>
</dbReference>
<evidence type="ECO:0000313" key="7">
    <source>
        <dbReference type="Proteomes" id="UP000054097"/>
    </source>
</evidence>
<dbReference type="STRING" id="933852.A0A0C2X5I6"/>
<dbReference type="AlphaFoldDB" id="A0A0C2X5I6"/>
<evidence type="ECO:0000256" key="4">
    <source>
        <dbReference type="PIRSR" id="PIRSR600407-2"/>
    </source>
</evidence>
<evidence type="ECO:0000256" key="2">
    <source>
        <dbReference type="ARBA" id="ARBA00022801"/>
    </source>
</evidence>
<reference evidence="7" key="2">
    <citation type="submission" date="2015-01" db="EMBL/GenBank/DDBJ databases">
        <title>Evolutionary Origins and Diversification of the Mycorrhizal Mutualists.</title>
        <authorList>
            <consortium name="DOE Joint Genome Institute"/>
            <consortium name="Mycorrhizal Genomics Consortium"/>
            <person name="Kohler A."/>
            <person name="Kuo A."/>
            <person name="Nagy L.G."/>
            <person name="Floudas D."/>
            <person name="Copeland A."/>
            <person name="Barry K.W."/>
            <person name="Cichocki N."/>
            <person name="Veneault-Fourrey C."/>
            <person name="LaButti K."/>
            <person name="Lindquist E.A."/>
            <person name="Lipzen A."/>
            <person name="Lundell T."/>
            <person name="Morin E."/>
            <person name="Murat C."/>
            <person name="Riley R."/>
            <person name="Ohm R."/>
            <person name="Sun H."/>
            <person name="Tunlid A."/>
            <person name="Henrissat B."/>
            <person name="Grigoriev I.V."/>
            <person name="Hibbett D.S."/>
            <person name="Martin F."/>
        </authorList>
    </citation>
    <scope>NUCLEOTIDE SEQUENCE [LARGE SCALE GENOMIC DNA]</scope>
    <source>
        <strain evidence="7">MAFF 305830</strain>
    </source>
</reference>
<sequence length="500" mass="55070">MPPPTLVDPWLASRRFGVVIDAGSSGSRVQLYSWRDARVVQEDLFDEELESLPLVGKGTKDPADSLLKIEPGLSKFGGDPEGIFEYLRPLVEHAKEEIPPHLHAETPLFLLATAGMRLLPETQQESVLRKVCQYFRDYTNFKIEDGGPLGPCGGSVRVISGEEEGLFGWIAVNYLMEGFSSGGTERQTYGFLDMGGASTQIAFEPKNDFPNLIPVHLRLLNGHDITHNVFTTTWLGYGTNQARQRYVGRLIELFEKTRNHASDVVPDPCLPQDLKRTETPVYIGSVSDHSRKTHTLVGSGNFTKCLEVSAPLLNKDSPCVDIPCLFGGKRVPTIDFSVSHFIGVSEYWYSSEQIFGLGGAYDFVQYERAASNFCTQHWKSIVAHHDQLKEAGHLDGDGELEHDGKIIGLGYWGPDVELSRLELQCFKAAWIVNVLHEGLGMPRIVDPGGNSTNHSGADHIDESAKGKGLGKPTFQSADTVGDTAITWTLGKMVLEASKEI</sequence>
<dbReference type="GO" id="GO:0045134">
    <property type="term" value="F:UDP phosphatase activity"/>
    <property type="evidence" value="ECO:0007669"/>
    <property type="project" value="TreeGrafter"/>
</dbReference>
<accession>A0A0C2X5I6</accession>
<dbReference type="InterPro" id="IPR000407">
    <property type="entry name" value="GDA1_CD39_NTPase"/>
</dbReference>
<dbReference type="Gene3D" id="3.30.420.40">
    <property type="match status" value="1"/>
</dbReference>
<feature type="active site" description="Proton acceptor" evidence="3">
    <location>
        <position position="164"/>
    </location>
</feature>
<dbReference type="GO" id="GO:0005524">
    <property type="term" value="F:ATP binding"/>
    <property type="evidence" value="ECO:0007669"/>
    <property type="project" value="UniProtKB-KW"/>
</dbReference>
<dbReference type="CDD" id="cd24039">
    <property type="entry name" value="ASKHA_NBD_YND1-like"/>
    <property type="match status" value="1"/>
</dbReference>
<dbReference type="Proteomes" id="UP000054097">
    <property type="component" value="Unassembled WGS sequence"/>
</dbReference>
<evidence type="ECO:0000313" key="6">
    <source>
        <dbReference type="EMBL" id="KIM33393.1"/>
    </source>
</evidence>
<dbReference type="GO" id="GO:0016020">
    <property type="term" value="C:membrane"/>
    <property type="evidence" value="ECO:0007669"/>
    <property type="project" value="TreeGrafter"/>
</dbReference>
<dbReference type="Gene3D" id="3.30.420.150">
    <property type="entry name" value="Exopolyphosphatase. Domain 2"/>
    <property type="match status" value="1"/>
</dbReference>
<name>A0A0C2X5I6_SERVB</name>
<evidence type="ECO:0000256" key="3">
    <source>
        <dbReference type="PIRSR" id="PIRSR600407-1"/>
    </source>
</evidence>
<evidence type="ECO:0008006" key="8">
    <source>
        <dbReference type="Google" id="ProtNLM"/>
    </source>
</evidence>
<comment type="similarity">
    <text evidence="1 5">Belongs to the GDA1/CD39 NTPase family.</text>
</comment>
<dbReference type="PROSITE" id="PS01238">
    <property type="entry name" value="GDA1_CD39_NTPASE"/>
    <property type="match status" value="1"/>
</dbReference>
<gene>
    <name evidence="6" type="ORF">M408DRAFT_35292</name>
</gene>
<protein>
    <recommendedName>
        <fullName evidence="8">Nucleoside phosphatase GDA1/CD39</fullName>
    </recommendedName>
</protein>
<feature type="binding site" evidence="4">
    <location>
        <begin position="196"/>
        <end position="200"/>
    </location>
    <ligand>
        <name>ATP</name>
        <dbReference type="ChEBI" id="CHEBI:30616"/>
    </ligand>
</feature>
<dbReference type="GO" id="GO:0005794">
    <property type="term" value="C:Golgi apparatus"/>
    <property type="evidence" value="ECO:0007669"/>
    <property type="project" value="TreeGrafter"/>
</dbReference>